<dbReference type="SMART" id="SM00320">
    <property type="entry name" value="WD40"/>
    <property type="match status" value="3"/>
</dbReference>
<sequence>MDIRRVRSIRNVSPSANLHIFAAQADKAVINVYTREKGNQEATVPFPDRIRSLAHADGAEILVIGMEEGKLLLWETATGRVSTSTSSHLQSVSLLHITSSNSFILSGSADATIFVWSLAQLVSFQTDEQPLGNEPASNAPLRAFSNHRSPISALSAGHSRPNTNFAVSASTDQTCHIWHIETGEILKKRFFCPQYRLASLSTR</sequence>
<reference evidence="7 8" key="1">
    <citation type="submission" date="2024-09" db="EMBL/GenBank/DDBJ databases">
        <title>Rethinking Asexuality: The Enigmatic Case of Functional Sexual Genes in Lepraria (Stereocaulaceae).</title>
        <authorList>
            <person name="Doellman M."/>
            <person name="Sun Y."/>
            <person name="Barcenas-Pena A."/>
            <person name="Lumbsch H.T."/>
            <person name="Grewe F."/>
        </authorList>
    </citation>
    <scope>NUCLEOTIDE SEQUENCE [LARGE SCALE GENOMIC DNA]</scope>
    <source>
        <strain evidence="7 8">Grewe 0041</strain>
    </source>
</reference>
<protein>
    <recommendedName>
        <fullName evidence="6">Pre-rRNA-processing protein IPI3</fullName>
    </recommendedName>
</protein>
<feature type="repeat" description="WD" evidence="5">
    <location>
        <begin position="85"/>
        <end position="118"/>
    </location>
</feature>
<dbReference type="SUPFAM" id="SSF50998">
    <property type="entry name" value="Quinoprotein alcohol dehydrogenase-like"/>
    <property type="match status" value="1"/>
</dbReference>
<evidence type="ECO:0000313" key="8">
    <source>
        <dbReference type="Proteomes" id="UP001590951"/>
    </source>
</evidence>
<organism evidence="7 8">
    <name type="scientific">Lepraria finkii</name>
    <dbReference type="NCBI Taxonomy" id="1340010"/>
    <lineage>
        <taxon>Eukaryota</taxon>
        <taxon>Fungi</taxon>
        <taxon>Dikarya</taxon>
        <taxon>Ascomycota</taxon>
        <taxon>Pezizomycotina</taxon>
        <taxon>Lecanoromycetes</taxon>
        <taxon>OSLEUM clade</taxon>
        <taxon>Lecanoromycetidae</taxon>
        <taxon>Lecanorales</taxon>
        <taxon>Lecanorineae</taxon>
        <taxon>Stereocaulaceae</taxon>
        <taxon>Lepraria</taxon>
    </lineage>
</organism>
<dbReference type="EMBL" id="JBHFEH010000199">
    <property type="protein sequence ID" value="KAL2044559.1"/>
    <property type="molecule type" value="Genomic_DNA"/>
</dbReference>
<evidence type="ECO:0000256" key="6">
    <source>
        <dbReference type="RuleBase" id="RU369067"/>
    </source>
</evidence>
<comment type="subunit">
    <text evidence="6">Component of the RIX1 complex, composed of IPI1, RIX1/IPI2 and IPI3 in a 1:2:2 stoichiometry. The complex interacts (via RIX1) with MDN1 (via its hexameric AAA ATPase ring) and the pre-60S ribosome particles.</text>
</comment>
<dbReference type="InterPro" id="IPR001680">
    <property type="entry name" value="WD40_rpt"/>
</dbReference>
<evidence type="ECO:0000256" key="3">
    <source>
        <dbReference type="ARBA" id="ARBA00022574"/>
    </source>
</evidence>
<dbReference type="Gene3D" id="2.130.10.10">
    <property type="entry name" value="YVTN repeat-like/Quinoprotein amine dehydrogenase"/>
    <property type="match status" value="1"/>
</dbReference>
<evidence type="ECO:0000256" key="1">
    <source>
        <dbReference type="ARBA" id="ARBA00002355"/>
    </source>
</evidence>
<dbReference type="Pfam" id="PF00400">
    <property type="entry name" value="WD40"/>
    <property type="match status" value="2"/>
</dbReference>
<proteinExistence type="inferred from homology"/>
<keyword evidence="8" id="KW-1185">Reference proteome</keyword>
<comment type="subcellular location">
    <subcellularLocation>
        <location evidence="6">Nucleus</location>
    </subcellularLocation>
</comment>
<feature type="repeat" description="WD" evidence="5">
    <location>
        <begin position="144"/>
        <end position="188"/>
    </location>
</feature>
<keyword evidence="6" id="KW-0698">rRNA processing</keyword>
<evidence type="ECO:0000256" key="5">
    <source>
        <dbReference type="PROSITE-ProRule" id="PRU00221"/>
    </source>
</evidence>
<dbReference type="Proteomes" id="UP001590951">
    <property type="component" value="Unassembled WGS sequence"/>
</dbReference>
<keyword evidence="4" id="KW-0677">Repeat</keyword>
<comment type="caution">
    <text evidence="7">The sequence shown here is derived from an EMBL/GenBank/DDBJ whole genome shotgun (WGS) entry which is preliminary data.</text>
</comment>
<dbReference type="PROSITE" id="PS50082">
    <property type="entry name" value="WD_REPEATS_2"/>
    <property type="match status" value="2"/>
</dbReference>
<dbReference type="InterPro" id="IPR045227">
    <property type="entry name" value="WDR18/Ipi3/RID3"/>
</dbReference>
<evidence type="ECO:0000313" key="7">
    <source>
        <dbReference type="EMBL" id="KAL2044559.1"/>
    </source>
</evidence>
<keyword evidence="3 5" id="KW-0853">WD repeat</keyword>
<comment type="similarity">
    <text evidence="2 6">Belongs to the WD repeat IPI3/WDR18 family.</text>
</comment>
<dbReference type="InterPro" id="IPR011047">
    <property type="entry name" value="Quinoprotein_ADH-like_sf"/>
</dbReference>
<dbReference type="PROSITE" id="PS50294">
    <property type="entry name" value="WD_REPEATS_REGION"/>
    <property type="match status" value="1"/>
</dbReference>
<dbReference type="InterPro" id="IPR015943">
    <property type="entry name" value="WD40/YVTN_repeat-like_dom_sf"/>
</dbReference>
<keyword evidence="6" id="KW-0539">Nucleus</keyword>
<evidence type="ECO:0000256" key="2">
    <source>
        <dbReference type="ARBA" id="ARBA00010143"/>
    </source>
</evidence>
<dbReference type="PANTHER" id="PTHR18763">
    <property type="entry name" value="WD-REPEAT PROTEIN 18"/>
    <property type="match status" value="1"/>
</dbReference>
<evidence type="ECO:0000256" key="4">
    <source>
        <dbReference type="ARBA" id="ARBA00022737"/>
    </source>
</evidence>
<accession>A0ABR4AGC3</accession>
<dbReference type="PANTHER" id="PTHR18763:SF0">
    <property type="entry name" value="WD REPEAT-CONTAINING PROTEIN 18"/>
    <property type="match status" value="1"/>
</dbReference>
<gene>
    <name evidence="7" type="ORF">ABVK25_012387</name>
</gene>
<name>A0ABR4AGC3_9LECA</name>
<comment type="function">
    <text evidence="1 6">Component of the RIX1 complex required for processing of ITS2 sequences from 35S pre-rRNA.</text>
</comment>